<proteinExistence type="predicted"/>
<dbReference type="Proteomes" id="UP001156706">
    <property type="component" value="Unassembled WGS sequence"/>
</dbReference>
<keyword evidence="1" id="KW-0805">Transcription regulation</keyword>
<dbReference type="SUPFAM" id="SSF55785">
    <property type="entry name" value="PYP-like sensor domain (PAS domain)"/>
    <property type="match status" value="1"/>
</dbReference>
<dbReference type="InterPro" id="IPR013656">
    <property type="entry name" value="PAS_4"/>
</dbReference>
<dbReference type="Pfam" id="PF12833">
    <property type="entry name" value="HTH_18"/>
    <property type="match status" value="1"/>
</dbReference>
<reference evidence="6" key="1">
    <citation type="journal article" date="2019" name="Int. J. Syst. Evol. Microbiol.">
        <title>The Global Catalogue of Microorganisms (GCM) 10K type strain sequencing project: providing services to taxonomists for standard genome sequencing and annotation.</title>
        <authorList>
            <consortium name="The Broad Institute Genomics Platform"/>
            <consortium name="The Broad Institute Genome Sequencing Center for Infectious Disease"/>
            <person name="Wu L."/>
            <person name="Ma J."/>
        </authorList>
    </citation>
    <scope>NUCLEOTIDE SEQUENCE [LARGE SCALE GENOMIC DNA]</scope>
    <source>
        <strain evidence="6">NBRC 110044</strain>
    </source>
</reference>
<keyword evidence="3" id="KW-0804">Transcription</keyword>
<organism evidence="5 6">
    <name type="scientific">Chitinimonas prasina</name>
    <dbReference type="NCBI Taxonomy" id="1434937"/>
    <lineage>
        <taxon>Bacteria</taxon>
        <taxon>Pseudomonadati</taxon>
        <taxon>Pseudomonadota</taxon>
        <taxon>Betaproteobacteria</taxon>
        <taxon>Neisseriales</taxon>
        <taxon>Chitinibacteraceae</taxon>
        <taxon>Chitinimonas</taxon>
    </lineage>
</organism>
<dbReference type="RefSeq" id="WP_284197814.1">
    <property type="nucleotide sequence ID" value="NZ_BSOG01000005.1"/>
</dbReference>
<dbReference type="PROSITE" id="PS01124">
    <property type="entry name" value="HTH_ARAC_FAMILY_2"/>
    <property type="match status" value="1"/>
</dbReference>
<dbReference type="Gene3D" id="1.10.10.60">
    <property type="entry name" value="Homeodomain-like"/>
    <property type="match status" value="1"/>
</dbReference>
<dbReference type="InterPro" id="IPR035965">
    <property type="entry name" value="PAS-like_dom_sf"/>
</dbReference>
<evidence type="ECO:0000313" key="5">
    <source>
        <dbReference type="EMBL" id="GLR14745.1"/>
    </source>
</evidence>
<dbReference type="PANTHER" id="PTHR46796:SF13">
    <property type="entry name" value="HTH-TYPE TRANSCRIPTIONAL ACTIVATOR RHAS"/>
    <property type="match status" value="1"/>
</dbReference>
<feature type="domain" description="HTH araC/xylS-type" evidence="4">
    <location>
        <begin position="150"/>
        <end position="248"/>
    </location>
</feature>
<dbReference type="SMART" id="SM00342">
    <property type="entry name" value="HTH_ARAC"/>
    <property type="match status" value="1"/>
</dbReference>
<keyword evidence="2" id="KW-0238">DNA-binding</keyword>
<evidence type="ECO:0000259" key="4">
    <source>
        <dbReference type="PROSITE" id="PS01124"/>
    </source>
</evidence>
<accession>A0ABQ5YIB6</accession>
<comment type="caution">
    <text evidence="5">The sequence shown here is derived from an EMBL/GenBank/DDBJ whole genome shotgun (WGS) entry which is preliminary data.</text>
</comment>
<dbReference type="Gene3D" id="3.30.450.20">
    <property type="entry name" value="PAS domain"/>
    <property type="match status" value="1"/>
</dbReference>
<evidence type="ECO:0000256" key="2">
    <source>
        <dbReference type="ARBA" id="ARBA00023125"/>
    </source>
</evidence>
<dbReference type="Pfam" id="PF08448">
    <property type="entry name" value="PAS_4"/>
    <property type="match status" value="1"/>
</dbReference>
<dbReference type="PANTHER" id="PTHR46796">
    <property type="entry name" value="HTH-TYPE TRANSCRIPTIONAL ACTIVATOR RHAS-RELATED"/>
    <property type="match status" value="1"/>
</dbReference>
<evidence type="ECO:0000313" key="6">
    <source>
        <dbReference type="Proteomes" id="UP001156706"/>
    </source>
</evidence>
<dbReference type="InterPro" id="IPR050204">
    <property type="entry name" value="AraC_XylS_family_regulators"/>
</dbReference>
<sequence>MLAVSILASHRPYVVRQLNDVLFVESLFERLPDVVFSVKDTEGRYLAMSNGCVARCHLRNKHEAIGCTAYDLFPSHMAKRYCAQDALVFAASRPIVDSLDLTLYNDGGAGWCVSNKQPIQDAEGRLLGLVCISKDLTELSREGLLDAGFARTIDYIQANYARHLTLQELADIAGLSIAQLDRRMKWVFQVSTGEFVRRTRLEAALHAIRSSSASIADIAVDTGFFDQSALHKQCKQATGLSPRQLRLLQGRERVG</sequence>
<dbReference type="InterPro" id="IPR009057">
    <property type="entry name" value="Homeodomain-like_sf"/>
</dbReference>
<dbReference type="InterPro" id="IPR018060">
    <property type="entry name" value="HTH_AraC"/>
</dbReference>
<protein>
    <submittedName>
        <fullName evidence="5">AraC family transcriptional regulator</fullName>
    </submittedName>
</protein>
<name>A0ABQ5YIB6_9NEIS</name>
<evidence type="ECO:0000256" key="1">
    <source>
        <dbReference type="ARBA" id="ARBA00023015"/>
    </source>
</evidence>
<evidence type="ECO:0000256" key="3">
    <source>
        <dbReference type="ARBA" id="ARBA00023163"/>
    </source>
</evidence>
<dbReference type="EMBL" id="BSOG01000005">
    <property type="protein sequence ID" value="GLR14745.1"/>
    <property type="molecule type" value="Genomic_DNA"/>
</dbReference>
<gene>
    <name evidence="5" type="ORF">GCM10007907_35350</name>
</gene>
<dbReference type="SUPFAM" id="SSF46689">
    <property type="entry name" value="Homeodomain-like"/>
    <property type="match status" value="2"/>
</dbReference>
<keyword evidence="6" id="KW-1185">Reference proteome</keyword>